<dbReference type="InterPro" id="IPR019734">
    <property type="entry name" value="TPR_rpt"/>
</dbReference>
<evidence type="ECO:0000256" key="1">
    <source>
        <dbReference type="PROSITE-ProRule" id="PRU00339"/>
    </source>
</evidence>
<dbReference type="PANTHER" id="PTHR43081:SF19">
    <property type="entry name" value="PH-SENSITIVE ADENYLATE CYCLASE RV1264"/>
    <property type="match status" value="1"/>
</dbReference>
<dbReference type="InterPro" id="IPR001054">
    <property type="entry name" value="A/G_cyclase"/>
</dbReference>
<dbReference type="PANTHER" id="PTHR43081">
    <property type="entry name" value="ADENYLATE CYCLASE, TERMINAL-DIFFERENTIATION SPECIFIC-RELATED"/>
    <property type="match status" value="1"/>
</dbReference>
<dbReference type="PROSITE" id="PS50125">
    <property type="entry name" value="GUANYLATE_CYCLASE_2"/>
    <property type="match status" value="1"/>
</dbReference>
<dbReference type="AlphaFoldDB" id="A0A178XQD9"/>
<name>A0A178XQD9_9HYPH</name>
<dbReference type="GO" id="GO:0006171">
    <property type="term" value="P:cAMP biosynthetic process"/>
    <property type="evidence" value="ECO:0007669"/>
    <property type="project" value="TreeGrafter"/>
</dbReference>
<gene>
    <name evidence="3" type="ORF">AU381_19380</name>
</gene>
<dbReference type="SUPFAM" id="SSF48452">
    <property type="entry name" value="TPR-like"/>
    <property type="match status" value="1"/>
</dbReference>
<dbReference type="STRING" id="1472378.AU381_19380"/>
<dbReference type="Gene3D" id="1.25.40.10">
    <property type="entry name" value="Tetratricopeptide repeat domain"/>
    <property type="match status" value="2"/>
</dbReference>
<accession>A0A178XQD9</accession>
<dbReference type="Proteomes" id="UP000094025">
    <property type="component" value="Unassembled WGS sequence"/>
</dbReference>
<dbReference type="CDD" id="cd07302">
    <property type="entry name" value="CHD"/>
    <property type="match status" value="1"/>
</dbReference>
<reference evidence="3 4" key="1">
    <citation type="journal article" date="2016" name="Int. J. Syst. Evol. Microbiol.">
        <title>Ensifer glycinis sp. nov., an novel rhizobial species associated with Glycine spp.</title>
        <authorList>
            <person name="Yan H."/>
            <person name="Yan J."/>
            <person name="Sui X.H."/>
            <person name="Wang E.T."/>
            <person name="Chen W.X."/>
            <person name="Zhang X.X."/>
            <person name="Chen W.F."/>
        </authorList>
    </citation>
    <scope>NUCLEOTIDE SEQUENCE [LARGE SCALE GENOMIC DNA]</scope>
    <source>
        <strain evidence="3 4">CCBAU 23380</strain>
    </source>
</reference>
<dbReference type="EMBL" id="LPUX01000064">
    <property type="protein sequence ID" value="OAP36972.1"/>
    <property type="molecule type" value="Genomic_DNA"/>
</dbReference>
<sequence>MASDVVGYSRLIRADEEGTLAALKSLRTQLIGPKIAEHHGRIVKLMGDGLLAEFPSVVEAVRAACEMQQAIAERNAGLPERQRVEFRVGINLGDVAIDGDDIHGDGVNVAARLEALAEPGGIYISAAVHDQVRDRLELRFEDLGRQQVKNIDRPVRVWRWLRGGVAAIDNDVRPAKSLPDRPSIIVLPFNNMSRDADQEYFSDGITEDIITDLSKVSGLFVIARNSAFVYKDKAFNVPQVCRDLGVRFALEGSIRKAGNRVRVTAQLIDGSSGGHVWAERYDRQLTDIFEVQDDITQQIVSELKVTLSEAEKSRSAEAGTRDVGAHDLFLRGRELLRGVKKDREMFEEATACFRRALALDPNYAAPYAGLGMAYTLDYQNHWSAAPETSLDEAERYAEEAIGKDDQDPYNHFVVCLVAMFRRNYQRWAQEADRALALSPNFASALNILGVLSIYTGEPKKGIPYIERAMRLDPAVQQQYLHFLGTAYFVAGDYEKAAALFSDRIEVNPTTDLSRAFLAATLGHLGKRDEAHRIWRELMEINPKYSPAEHVARLPFRDPSDAEKITEGLRKAGLVE</sequence>
<dbReference type="InterPro" id="IPR011990">
    <property type="entry name" value="TPR-like_helical_dom_sf"/>
</dbReference>
<dbReference type="GO" id="GO:0035556">
    <property type="term" value="P:intracellular signal transduction"/>
    <property type="evidence" value="ECO:0007669"/>
    <property type="project" value="InterPro"/>
</dbReference>
<dbReference type="Gene3D" id="3.30.70.1230">
    <property type="entry name" value="Nucleotide cyclase"/>
    <property type="match status" value="1"/>
</dbReference>
<feature type="domain" description="Guanylate cyclase" evidence="2">
    <location>
        <begin position="1"/>
        <end position="114"/>
    </location>
</feature>
<proteinExistence type="predicted"/>
<feature type="repeat" description="TPR" evidence="1">
    <location>
        <begin position="477"/>
        <end position="510"/>
    </location>
</feature>
<dbReference type="SUPFAM" id="SSF55073">
    <property type="entry name" value="Nucleotide cyclase"/>
    <property type="match status" value="1"/>
</dbReference>
<dbReference type="OrthoDB" id="9807521at2"/>
<dbReference type="InterPro" id="IPR029787">
    <property type="entry name" value="Nucleotide_cyclase"/>
</dbReference>
<dbReference type="InterPro" id="IPR050697">
    <property type="entry name" value="Adenylyl/Guanylyl_Cyclase_3/4"/>
</dbReference>
<evidence type="ECO:0000259" key="2">
    <source>
        <dbReference type="PROSITE" id="PS50125"/>
    </source>
</evidence>
<organism evidence="3 4">
    <name type="scientific">Sinorhizobium glycinis</name>
    <dbReference type="NCBI Taxonomy" id="1472378"/>
    <lineage>
        <taxon>Bacteria</taxon>
        <taxon>Pseudomonadati</taxon>
        <taxon>Pseudomonadota</taxon>
        <taxon>Alphaproteobacteria</taxon>
        <taxon>Hyphomicrobiales</taxon>
        <taxon>Rhizobiaceae</taxon>
        <taxon>Sinorhizobium/Ensifer group</taxon>
        <taxon>Sinorhizobium</taxon>
    </lineage>
</organism>
<keyword evidence="4" id="KW-1185">Reference proteome</keyword>
<protein>
    <submittedName>
        <fullName evidence="3">Guanylyl cyclase</fullName>
    </submittedName>
</protein>
<dbReference type="GO" id="GO:0004016">
    <property type="term" value="F:adenylate cyclase activity"/>
    <property type="evidence" value="ECO:0007669"/>
    <property type="project" value="UniProtKB-ARBA"/>
</dbReference>
<comment type="caution">
    <text evidence="3">The sequence shown here is derived from an EMBL/GenBank/DDBJ whole genome shotgun (WGS) entry which is preliminary data.</text>
</comment>
<dbReference type="Gene3D" id="3.40.50.10070">
    <property type="entry name" value="TolB, N-terminal domain"/>
    <property type="match status" value="1"/>
</dbReference>
<keyword evidence="1" id="KW-0802">TPR repeat</keyword>
<dbReference type="SMART" id="SM00028">
    <property type="entry name" value="TPR"/>
    <property type="match status" value="4"/>
</dbReference>
<evidence type="ECO:0000313" key="3">
    <source>
        <dbReference type="EMBL" id="OAP36972.1"/>
    </source>
</evidence>
<feature type="repeat" description="TPR" evidence="1">
    <location>
        <begin position="442"/>
        <end position="475"/>
    </location>
</feature>
<evidence type="ECO:0000313" key="4">
    <source>
        <dbReference type="Proteomes" id="UP000094025"/>
    </source>
</evidence>
<dbReference type="Pfam" id="PF00211">
    <property type="entry name" value="Guanylate_cyc"/>
    <property type="match status" value="1"/>
</dbReference>
<dbReference type="PROSITE" id="PS50005">
    <property type="entry name" value="TPR"/>
    <property type="match status" value="2"/>
</dbReference>